<gene>
    <name evidence="3" type="ORF">A2G96_04690</name>
</gene>
<dbReference type="KEGG" id="cnan:A2G96_04690"/>
<dbReference type="InterPro" id="IPR012495">
    <property type="entry name" value="TadE-like_dom"/>
</dbReference>
<keyword evidence="4" id="KW-1185">Reference proteome</keyword>
<dbReference type="EMBL" id="CP014844">
    <property type="protein sequence ID" value="AMR77091.1"/>
    <property type="molecule type" value="Genomic_DNA"/>
</dbReference>
<name>A0A142JG79_9BURK</name>
<dbReference type="RefSeq" id="WP_062797213.1">
    <property type="nucleotide sequence ID" value="NZ_CP014844.1"/>
</dbReference>
<accession>A0A142JG79</accession>
<evidence type="ECO:0000259" key="2">
    <source>
        <dbReference type="Pfam" id="PF07811"/>
    </source>
</evidence>
<dbReference type="Proteomes" id="UP000075238">
    <property type="component" value="Chromosome 1"/>
</dbReference>
<protein>
    <submittedName>
        <fullName evidence="3">Pilus assembly protein TadG</fullName>
    </submittedName>
</protein>
<evidence type="ECO:0000313" key="3">
    <source>
        <dbReference type="EMBL" id="AMR77091.1"/>
    </source>
</evidence>
<evidence type="ECO:0000313" key="4">
    <source>
        <dbReference type="Proteomes" id="UP000075238"/>
    </source>
</evidence>
<proteinExistence type="predicted"/>
<feature type="transmembrane region" description="Helical" evidence="1">
    <location>
        <begin position="21"/>
        <end position="45"/>
    </location>
</feature>
<feature type="domain" description="TadE-like" evidence="2">
    <location>
        <begin position="15"/>
        <end position="57"/>
    </location>
</feature>
<dbReference type="OrthoDB" id="5397339at2"/>
<organism evidence="3 4">
    <name type="scientific">Cupriavidus nantongensis</name>
    <dbReference type="NCBI Taxonomy" id="1796606"/>
    <lineage>
        <taxon>Bacteria</taxon>
        <taxon>Pseudomonadati</taxon>
        <taxon>Pseudomonadota</taxon>
        <taxon>Betaproteobacteria</taxon>
        <taxon>Burkholderiales</taxon>
        <taxon>Burkholderiaceae</taxon>
        <taxon>Cupriavidus</taxon>
    </lineage>
</organism>
<sequence>MNPIRPPRLRSRQGGAAAIEFALVASIFFMLLIGIAEFSRVLFYWNTAGEATRLGARIAVVCDVTDTAIKDRMTHLMPLLKSSNIQVAFEPSGCDADDDSARNTCRSVTVSVTDVTVKTFIPVVPITVSLPPFSTTLPRESLDSSTGGKICN</sequence>
<dbReference type="STRING" id="1796606.A2G96_04690"/>
<keyword evidence="1" id="KW-0812">Transmembrane</keyword>
<keyword evidence="1" id="KW-0472">Membrane</keyword>
<evidence type="ECO:0000256" key="1">
    <source>
        <dbReference type="SAM" id="Phobius"/>
    </source>
</evidence>
<dbReference type="AlphaFoldDB" id="A0A142JG79"/>
<reference evidence="3 4" key="1">
    <citation type="submission" date="2016-03" db="EMBL/GenBank/DDBJ databases">
        <title>Complete genome sequence of a novel chlorpyrifos degrading bacterium, Cupriavidus nantongensis sp. X1.</title>
        <authorList>
            <person name="Fang L."/>
        </authorList>
    </citation>
    <scope>NUCLEOTIDE SEQUENCE [LARGE SCALE GENOMIC DNA]</scope>
    <source>
        <strain evidence="3 4">X1</strain>
    </source>
</reference>
<keyword evidence="1" id="KW-1133">Transmembrane helix</keyword>
<dbReference type="Pfam" id="PF07811">
    <property type="entry name" value="TadE"/>
    <property type="match status" value="1"/>
</dbReference>